<evidence type="ECO:0000313" key="2">
    <source>
        <dbReference type="Ensembl" id="ENSCWAP00000008132.1"/>
    </source>
</evidence>
<accession>A0A8C3W5C4</accession>
<protein>
    <submittedName>
        <fullName evidence="2">Small integral membrane protein 40</fullName>
    </submittedName>
</protein>
<gene>
    <name evidence="2" type="primary">SMIM40</name>
</gene>
<dbReference type="GeneTree" id="ENSGT00920000150736"/>
<organism evidence="2 3">
    <name type="scientific">Catagonus wagneri</name>
    <name type="common">Chacoan peccary</name>
    <dbReference type="NCBI Taxonomy" id="51154"/>
    <lineage>
        <taxon>Eukaryota</taxon>
        <taxon>Metazoa</taxon>
        <taxon>Chordata</taxon>
        <taxon>Craniata</taxon>
        <taxon>Vertebrata</taxon>
        <taxon>Euteleostomi</taxon>
        <taxon>Mammalia</taxon>
        <taxon>Eutheria</taxon>
        <taxon>Laurasiatheria</taxon>
        <taxon>Artiodactyla</taxon>
        <taxon>Suina</taxon>
        <taxon>Tayassuidae</taxon>
        <taxon>Catagonus</taxon>
    </lineage>
</organism>
<keyword evidence="1" id="KW-0812">Transmembrane</keyword>
<evidence type="ECO:0000313" key="3">
    <source>
        <dbReference type="Proteomes" id="UP000694540"/>
    </source>
</evidence>
<keyword evidence="1" id="KW-0472">Membrane</keyword>
<reference evidence="2" key="2">
    <citation type="submission" date="2025-09" db="UniProtKB">
        <authorList>
            <consortium name="Ensembl"/>
        </authorList>
    </citation>
    <scope>IDENTIFICATION</scope>
</reference>
<dbReference type="AlphaFoldDB" id="A0A8C3W5C4"/>
<dbReference type="Proteomes" id="UP000694540">
    <property type="component" value="Unplaced"/>
</dbReference>
<name>A0A8C3W5C4_9CETA</name>
<evidence type="ECO:0000256" key="1">
    <source>
        <dbReference type="SAM" id="Phobius"/>
    </source>
</evidence>
<sequence length="79" mass="9206">MAEDGDVDEEDVFLAFGQRPSLPRGPLRRAVDKAFFIFLVLILTLLMMEAVCKLLWLLPWAKFGEWLLRTPQKEEELEL</sequence>
<proteinExistence type="predicted"/>
<feature type="transmembrane region" description="Helical" evidence="1">
    <location>
        <begin position="34"/>
        <end position="58"/>
    </location>
</feature>
<keyword evidence="1" id="KW-1133">Transmembrane helix</keyword>
<dbReference type="Ensembl" id="ENSCWAT00000008856.1">
    <property type="protein sequence ID" value="ENSCWAP00000008132.1"/>
    <property type="gene ID" value="ENSCWAG00000006317.1"/>
</dbReference>
<keyword evidence="3" id="KW-1185">Reference proteome</keyword>
<reference evidence="2" key="1">
    <citation type="submission" date="2025-08" db="UniProtKB">
        <authorList>
            <consortium name="Ensembl"/>
        </authorList>
    </citation>
    <scope>IDENTIFICATION</scope>
</reference>